<dbReference type="EMBL" id="JAXAVU010000017">
    <property type="protein sequence ID" value="MDX8149259.1"/>
    <property type="molecule type" value="Genomic_DNA"/>
</dbReference>
<feature type="region of interest" description="Disordered" evidence="1">
    <location>
        <begin position="109"/>
        <end position="141"/>
    </location>
</feature>
<sequence>MPDRVVVVGAGASGTLAAIHLLRANASLELVLVDRSGEFGPGRAYRTGDPGHLLNTAAGKMSALDDDPGHFARWSGASAEEFLPRGEYGRYLAETLRAEEERAAARQVTDAATGSGAAASGTATRHASGTATTPTRPSNGTLVRHIADTATRITSSPAGVTVELARTGPVHADFAVLAPGVGSGNPLAGLLPEDSPRYVADPWAGPLPHTGGAPVLVLGTGLSMMDVSVAVARDSVVHAVSRHGLLPQPHHRRPGPAPSLPDPPRRGSLSELMRFVRRSISADPDRWRDVVDQLRPHTHQLWRQLDVPERRRFLDRVGHYWNVHRHRAAPTTHRRVRRLMDEGRVKLHRGQVTAVRPTEEGFQVDLTGSRTLTVGWLVNATGFRQDGPLVRGLVADGTARPDPIGLGVRTGGGGRVLDEDGVPCRIFTLGALRRGELFESTAVPEIRAQAAEIAATVAAHRTR</sequence>
<dbReference type="Gene3D" id="3.50.50.60">
    <property type="entry name" value="FAD/NAD(P)-binding domain"/>
    <property type="match status" value="1"/>
</dbReference>
<dbReference type="RefSeq" id="WP_319981240.1">
    <property type="nucleotide sequence ID" value="NZ_JAXAVU010000017.1"/>
</dbReference>
<proteinExistence type="predicted"/>
<evidence type="ECO:0000256" key="1">
    <source>
        <dbReference type="SAM" id="MobiDB-lite"/>
    </source>
</evidence>
<feature type="domain" description="FAD-dependent urate hydroxylase HpyO/Asp monooxygenase CreE-like FAD/NAD(P)-binding" evidence="2">
    <location>
        <begin position="6"/>
        <end position="130"/>
    </location>
</feature>
<dbReference type="Pfam" id="PF13454">
    <property type="entry name" value="NAD_binding_9"/>
    <property type="match status" value="1"/>
</dbReference>
<dbReference type="InterPro" id="IPR052189">
    <property type="entry name" value="L-asp_N-monooxygenase_NS-form"/>
</dbReference>
<organism evidence="3 4">
    <name type="scientific">Lentzea sokolovensis</name>
    <dbReference type="NCBI Taxonomy" id="3095429"/>
    <lineage>
        <taxon>Bacteria</taxon>
        <taxon>Bacillati</taxon>
        <taxon>Actinomycetota</taxon>
        <taxon>Actinomycetes</taxon>
        <taxon>Pseudonocardiales</taxon>
        <taxon>Pseudonocardiaceae</taxon>
        <taxon>Lentzea</taxon>
    </lineage>
</organism>
<name>A0ABU4VBU7_9PSEU</name>
<gene>
    <name evidence="3" type="ORF">SK854_44550</name>
</gene>
<dbReference type="InterPro" id="IPR038732">
    <property type="entry name" value="HpyO/CreE_NAD-binding"/>
</dbReference>
<dbReference type="Proteomes" id="UP001285352">
    <property type="component" value="Unassembled WGS sequence"/>
</dbReference>
<keyword evidence="4" id="KW-1185">Reference proteome</keyword>
<evidence type="ECO:0000259" key="2">
    <source>
        <dbReference type="Pfam" id="PF13454"/>
    </source>
</evidence>
<protein>
    <submittedName>
        <fullName evidence="3">FAD/NAD(P)-binding protein</fullName>
    </submittedName>
</protein>
<reference evidence="3 4" key="1">
    <citation type="submission" date="2023-11" db="EMBL/GenBank/DDBJ databases">
        <title>Lentzea sokolovensis, sp. nov., Lentzea kristufkii, sp. nov., and Lentzea miocenensis, sp. nov., rare actinobacteria from Sokolov Coal Basin, Miocene lacustrine sediment, Czech Republic.</title>
        <authorList>
            <person name="Lara A."/>
            <person name="Kotroba L."/>
            <person name="Nouioui I."/>
            <person name="Neumann-Schaal M."/>
            <person name="Mast Y."/>
            <person name="Chronakova A."/>
        </authorList>
    </citation>
    <scope>NUCLEOTIDE SEQUENCE [LARGE SCALE GENOMIC DNA]</scope>
    <source>
        <strain evidence="3 4">BCCO 10_0061</strain>
    </source>
</reference>
<dbReference type="PANTHER" id="PTHR40254">
    <property type="entry name" value="BLR0577 PROTEIN"/>
    <property type="match status" value="1"/>
</dbReference>
<dbReference type="PANTHER" id="PTHR40254:SF1">
    <property type="entry name" value="BLR0577 PROTEIN"/>
    <property type="match status" value="1"/>
</dbReference>
<comment type="caution">
    <text evidence="3">The sequence shown here is derived from an EMBL/GenBank/DDBJ whole genome shotgun (WGS) entry which is preliminary data.</text>
</comment>
<evidence type="ECO:0000313" key="4">
    <source>
        <dbReference type="Proteomes" id="UP001285352"/>
    </source>
</evidence>
<dbReference type="SUPFAM" id="SSF51905">
    <property type="entry name" value="FAD/NAD(P)-binding domain"/>
    <property type="match status" value="2"/>
</dbReference>
<feature type="compositionally biased region" description="Low complexity" evidence="1">
    <location>
        <begin position="109"/>
        <end position="133"/>
    </location>
</feature>
<feature type="region of interest" description="Disordered" evidence="1">
    <location>
        <begin position="243"/>
        <end position="267"/>
    </location>
</feature>
<dbReference type="InterPro" id="IPR036188">
    <property type="entry name" value="FAD/NAD-bd_sf"/>
</dbReference>
<accession>A0ABU4VBU7</accession>
<evidence type="ECO:0000313" key="3">
    <source>
        <dbReference type="EMBL" id="MDX8149259.1"/>
    </source>
</evidence>